<evidence type="ECO:0008006" key="3">
    <source>
        <dbReference type="Google" id="ProtNLM"/>
    </source>
</evidence>
<dbReference type="AlphaFoldDB" id="A0A3E1NX75"/>
<gene>
    <name evidence="1" type="ORF">DXN04_22865</name>
</gene>
<keyword evidence="2" id="KW-1185">Reference proteome</keyword>
<dbReference type="EMBL" id="QTJV01000009">
    <property type="protein sequence ID" value="RFM32529.1"/>
    <property type="molecule type" value="Genomic_DNA"/>
</dbReference>
<protein>
    <recommendedName>
        <fullName evidence="3">Nucleotidyltransferase family protein</fullName>
    </recommendedName>
</protein>
<evidence type="ECO:0000313" key="1">
    <source>
        <dbReference type="EMBL" id="RFM32529.1"/>
    </source>
</evidence>
<dbReference type="RefSeq" id="WP_116855722.1">
    <property type="nucleotide sequence ID" value="NZ_QTJV01000009.1"/>
</dbReference>
<name>A0A3E1NX75_9BACT</name>
<proteinExistence type="predicted"/>
<organism evidence="1 2">
    <name type="scientific">Chitinophaga silvisoli</name>
    <dbReference type="NCBI Taxonomy" id="2291814"/>
    <lineage>
        <taxon>Bacteria</taxon>
        <taxon>Pseudomonadati</taxon>
        <taxon>Bacteroidota</taxon>
        <taxon>Chitinophagia</taxon>
        <taxon>Chitinophagales</taxon>
        <taxon>Chitinophagaceae</taxon>
        <taxon>Chitinophaga</taxon>
    </lineage>
</organism>
<evidence type="ECO:0000313" key="2">
    <source>
        <dbReference type="Proteomes" id="UP000261174"/>
    </source>
</evidence>
<dbReference type="InterPro" id="IPR039498">
    <property type="entry name" value="NTP_transf_5"/>
</dbReference>
<sequence>MQIEAISKANSPEIACVVLCCRIFIKTASAEELEQFVQAHEMDWDEVYKYAAFHRVRPILYKVLDNCKIPAPVLGRFRNYCRALSVFAFERQVESARIQQVLGQQGIVVRMYKGLDFTKLVYGGDIGMREFTDMDMMIDSRQLPELAKVMTAEGYECSQIEYLRRFPEHYVANKKDICFYKRSPMGKLFGFEFHHRPGNFLMDQSIGFRELLGQDYLHHSAPFSQEQYYRLMLLNHGASDYFPNLRSLVDMALLSQKGIGSVPEQLRRVERLSQELSMRLLDGPAAATPADNVVMRCATRITKLQLTVTLRSVWERRYMHIRFSASFSDTFRMAMKFLHYLMLPNELDINGVQLFSFKLYYLAKMVRCVNFPGRFKKVFSRV</sequence>
<reference evidence="1 2" key="1">
    <citation type="submission" date="2018-08" db="EMBL/GenBank/DDBJ databases">
        <title>Chitinophaga sp. K20C18050901, a novel bacterium isolated from forest soil.</title>
        <authorList>
            <person name="Wang C."/>
        </authorList>
    </citation>
    <scope>NUCLEOTIDE SEQUENCE [LARGE SCALE GENOMIC DNA]</scope>
    <source>
        <strain evidence="1 2">K20C18050901</strain>
    </source>
</reference>
<accession>A0A3E1NX75</accession>
<dbReference type="Proteomes" id="UP000261174">
    <property type="component" value="Unassembled WGS sequence"/>
</dbReference>
<dbReference type="OrthoDB" id="637487at2"/>
<comment type="caution">
    <text evidence="1">The sequence shown here is derived from an EMBL/GenBank/DDBJ whole genome shotgun (WGS) entry which is preliminary data.</text>
</comment>
<dbReference type="Pfam" id="PF14907">
    <property type="entry name" value="NTP_transf_5"/>
    <property type="match status" value="1"/>
</dbReference>